<keyword evidence="1" id="KW-0175">Coiled coil</keyword>
<protein>
    <submittedName>
        <fullName evidence="3">Phage baseplate assembly protein V</fullName>
    </submittedName>
</protein>
<accession>A0A2V4L015</accession>
<evidence type="ECO:0000256" key="1">
    <source>
        <dbReference type="SAM" id="Coils"/>
    </source>
</evidence>
<dbReference type="NCBIfam" id="TIGR01644">
    <property type="entry name" value="phage_P2_V"/>
    <property type="match status" value="1"/>
</dbReference>
<dbReference type="AlphaFoldDB" id="A0A2V4L015"/>
<name>A0A2V4L015_AQUAC</name>
<dbReference type="Gene3D" id="6.20.150.10">
    <property type="match status" value="1"/>
</dbReference>
<evidence type="ECO:0000313" key="4">
    <source>
        <dbReference type="Proteomes" id="UP000248146"/>
    </source>
</evidence>
<dbReference type="InterPro" id="IPR013046">
    <property type="entry name" value="GpV/Gp45"/>
</dbReference>
<sequence length="205" mass="21954">MFNAYLRIQLAPLIERLASLEAELEDLRRRADGHNRIGTVVAVDPAKVLCQVSHGELRSPWIKYACLAAGEVNETRHPSVGEQCLLLNYGGGDGSAQAIALLGLPSAQFPPVSDRAELHRRTYPDGTESSYDHVAHALDWKNGPTTVKADQAGIELLSNGSGLRIDASGVHLVGPKVDHEGVDIGKTHPHLDLQNAAVATGKPKP</sequence>
<organism evidence="3 4">
    <name type="scientific">Aquipseudomonas alcaligenes</name>
    <name type="common">Pseudomonas alcaligenes</name>
    <dbReference type="NCBI Taxonomy" id="43263"/>
    <lineage>
        <taxon>Bacteria</taxon>
        <taxon>Pseudomonadati</taxon>
        <taxon>Pseudomonadota</taxon>
        <taxon>Gammaproteobacteria</taxon>
        <taxon>Pseudomonadales</taxon>
        <taxon>Pseudomonadaceae</taxon>
        <taxon>Aquipseudomonas</taxon>
    </lineage>
</organism>
<feature type="domain" description="Gp5/Type VI secretion system Vgr protein OB-fold" evidence="2">
    <location>
        <begin position="36"/>
        <end position="92"/>
    </location>
</feature>
<dbReference type="OrthoDB" id="4931325at2"/>
<feature type="coiled-coil region" evidence="1">
    <location>
        <begin position="10"/>
        <end position="37"/>
    </location>
</feature>
<dbReference type="InterPro" id="IPR006531">
    <property type="entry name" value="Gp5/Vgr_OB"/>
</dbReference>
<gene>
    <name evidence="3" type="ORF">DMO17_19395</name>
</gene>
<evidence type="ECO:0000259" key="2">
    <source>
        <dbReference type="Pfam" id="PF04717"/>
    </source>
</evidence>
<dbReference type="Gene3D" id="2.40.50.230">
    <property type="entry name" value="Gp5 N-terminal domain"/>
    <property type="match status" value="1"/>
</dbReference>
<dbReference type="EMBL" id="QJRX01000014">
    <property type="protein sequence ID" value="PYC19543.1"/>
    <property type="molecule type" value="Genomic_DNA"/>
</dbReference>
<evidence type="ECO:0000313" key="3">
    <source>
        <dbReference type="EMBL" id="PYC19543.1"/>
    </source>
</evidence>
<dbReference type="Pfam" id="PF04717">
    <property type="entry name" value="Phage_base_V"/>
    <property type="match status" value="1"/>
</dbReference>
<proteinExistence type="predicted"/>
<comment type="caution">
    <text evidence="3">The sequence shown here is derived from an EMBL/GenBank/DDBJ whole genome shotgun (WGS) entry which is preliminary data.</text>
</comment>
<dbReference type="Proteomes" id="UP000248146">
    <property type="component" value="Unassembled WGS sequence"/>
</dbReference>
<dbReference type="InterPro" id="IPR037026">
    <property type="entry name" value="Vgr_OB-fold_dom_sf"/>
</dbReference>
<reference evidence="3 4" key="1">
    <citation type="submission" date="2018-06" db="EMBL/GenBank/DDBJ databases">
        <title>Pseudomonas diversity within urban Lake Michigan freshwaters.</title>
        <authorList>
            <person name="Batrich M."/>
            <person name="Hatzopoulos T."/>
            <person name="Putonti C."/>
        </authorList>
    </citation>
    <scope>NUCLEOTIDE SEQUENCE [LARGE SCALE GENOMIC DNA]</scope>
    <source>
        <strain evidence="3 4">MB-090714</strain>
    </source>
</reference>
<dbReference type="RefSeq" id="WP_110684124.1">
    <property type="nucleotide sequence ID" value="NZ_QJRX01000014.1"/>
</dbReference>